<dbReference type="PANTHER" id="PTHR42870:SF1">
    <property type="entry name" value="NON-SPECIFIC LIPID-TRANSFER PROTEIN-LIKE 2"/>
    <property type="match status" value="1"/>
</dbReference>
<dbReference type="PIRSF" id="PIRSF000429">
    <property type="entry name" value="Ac-CoA_Ac_transf"/>
    <property type="match status" value="1"/>
</dbReference>
<dbReference type="InterPro" id="IPR020616">
    <property type="entry name" value="Thiolase_N"/>
</dbReference>
<evidence type="ECO:0000259" key="7">
    <source>
        <dbReference type="Pfam" id="PF00108"/>
    </source>
</evidence>
<dbReference type="GO" id="GO:0003988">
    <property type="term" value="F:acetyl-CoA C-acyltransferase activity"/>
    <property type="evidence" value="ECO:0007669"/>
    <property type="project" value="UniProtKB-ARBA"/>
</dbReference>
<dbReference type="KEGG" id="bbh:BN112_2364"/>
<name>A0A0C6P3B4_BORBO</name>
<dbReference type="OrthoDB" id="9785768at2"/>
<dbReference type="HOGENOM" id="CLU_035425_4_0_4"/>
<dbReference type="Proteomes" id="UP000007564">
    <property type="component" value="Chromosome"/>
</dbReference>
<protein>
    <recommendedName>
        <fullName evidence="1">propanoyl-CoA C-acyltransferase</fullName>
        <ecNumber evidence="1">2.3.1.176</ecNumber>
    </recommendedName>
    <alternativeName>
        <fullName evidence="6">Propanoyl-CoA C-acyltransferase</fullName>
    </alternativeName>
</protein>
<keyword evidence="5" id="KW-0446">Lipid-binding</keyword>
<accession>A0A0C6P3B4</accession>
<dbReference type="InterPro" id="IPR002155">
    <property type="entry name" value="Thiolase"/>
</dbReference>
<dbReference type="PANTHER" id="PTHR42870">
    <property type="entry name" value="ACETYL-COA C-ACETYLTRANSFERASE"/>
    <property type="match status" value="1"/>
</dbReference>
<dbReference type="InterPro" id="IPR016039">
    <property type="entry name" value="Thiolase-like"/>
</dbReference>
<evidence type="ECO:0000256" key="6">
    <source>
        <dbReference type="ARBA" id="ARBA00032316"/>
    </source>
</evidence>
<reference evidence="9 10" key="1">
    <citation type="journal article" date="2012" name="BMC Genomics">
        <title>Comparative genomics of the classical Bordetella subspecies: the evolution and exchange of virulence-associated diversity amongst closely related pathogens.</title>
        <authorList>
            <person name="Park J."/>
            <person name="Zhang Y."/>
            <person name="Buboltz A.M."/>
            <person name="Zhang X."/>
            <person name="Schuster S.C."/>
            <person name="Ahuja U."/>
            <person name="Liu M."/>
            <person name="Miller J.F."/>
            <person name="Sebaihia M."/>
            <person name="Bentley S.D."/>
            <person name="Parkhill J."/>
            <person name="Harvill E.T."/>
        </authorList>
    </citation>
    <scope>NUCLEOTIDE SEQUENCE [LARGE SCALE GENOMIC DNA]</scope>
    <source>
        <strain evidence="9 10">253</strain>
    </source>
</reference>
<evidence type="ECO:0000256" key="4">
    <source>
        <dbReference type="ARBA" id="ARBA00023055"/>
    </source>
</evidence>
<keyword evidence="4" id="KW-0445">Lipid transport</keyword>
<evidence type="ECO:0000313" key="9">
    <source>
        <dbReference type="EMBL" id="CCJ54281.1"/>
    </source>
</evidence>
<feature type="domain" description="Thiolase C-terminal" evidence="8">
    <location>
        <begin position="261"/>
        <end position="380"/>
    </location>
</feature>
<dbReference type="InterPro" id="IPR055140">
    <property type="entry name" value="Thiolase_C_2"/>
</dbReference>
<dbReference type="Gene3D" id="3.40.47.10">
    <property type="match status" value="1"/>
</dbReference>
<keyword evidence="3" id="KW-0808">Transferase</keyword>
<evidence type="ECO:0000256" key="1">
    <source>
        <dbReference type="ARBA" id="ARBA00012352"/>
    </source>
</evidence>
<dbReference type="GO" id="GO:0008289">
    <property type="term" value="F:lipid binding"/>
    <property type="evidence" value="ECO:0007669"/>
    <property type="project" value="UniProtKB-KW"/>
</dbReference>
<dbReference type="GO" id="GO:0006869">
    <property type="term" value="P:lipid transport"/>
    <property type="evidence" value="ECO:0007669"/>
    <property type="project" value="UniProtKB-KW"/>
</dbReference>
<evidence type="ECO:0000259" key="8">
    <source>
        <dbReference type="Pfam" id="PF22691"/>
    </source>
</evidence>
<dbReference type="SUPFAM" id="SSF53901">
    <property type="entry name" value="Thiolase-like"/>
    <property type="match status" value="2"/>
</dbReference>
<dbReference type="RefSeq" id="WP_015064431.1">
    <property type="nucleotide sequence ID" value="NC_019382.1"/>
</dbReference>
<evidence type="ECO:0000313" key="10">
    <source>
        <dbReference type="Proteomes" id="UP000007564"/>
    </source>
</evidence>
<dbReference type="CDD" id="cd00829">
    <property type="entry name" value="SCP-x_thiolase"/>
    <property type="match status" value="1"/>
</dbReference>
<sequence length="392" mass="40428">MTQRTAVTGVGMTPFGKFLDRSTRSLAEAAVRDALGDAGIAPAQVDQVYFANAAAGLITGQEMIRGQAALRHTGLAGKPIFNVENACASSSTAFHLAWQAIQGGQAGIVLVVGAEKLSHPDKSVSFGAFGKAVDLEEPMPEHIGSGSGTIFMDIYAEKTRKFMRATGATAQDFARIVVKSRRAGARNGNAQFRKETTIEEVLASRMISDPLTLPMCSSIGDGAAAIVLCSARALAGLTGARPVWVGGSTLVTALDDADQPNCATRVSQAVYRQAGIAPSEIHVAEVHDASAPAELIHYENLGLCPPGGGVDLLRSGATDLNGRVSVNASGGLLSRGHPIGATGVAQLVELTHQLRGEAGARQREHAKVGLAENNGGQLGGDAAVAVATILHL</sequence>
<dbReference type="AlphaFoldDB" id="A0A0C6P3B4"/>
<organism evidence="9 10">
    <name type="scientific">Bordetella bronchiseptica 253</name>
    <dbReference type="NCBI Taxonomy" id="568707"/>
    <lineage>
        <taxon>Bacteria</taxon>
        <taxon>Pseudomonadati</taxon>
        <taxon>Pseudomonadota</taxon>
        <taxon>Betaproteobacteria</taxon>
        <taxon>Burkholderiales</taxon>
        <taxon>Alcaligenaceae</taxon>
        <taxon>Bordetella</taxon>
    </lineage>
</organism>
<dbReference type="PROSITE" id="PS00737">
    <property type="entry name" value="THIOLASE_2"/>
    <property type="match status" value="1"/>
</dbReference>
<evidence type="ECO:0000256" key="5">
    <source>
        <dbReference type="ARBA" id="ARBA00023121"/>
    </source>
</evidence>
<dbReference type="InterPro" id="IPR020613">
    <property type="entry name" value="Thiolase_CS"/>
</dbReference>
<gene>
    <name evidence="9" type="ORF">BN112_2364</name>
</gene>
<keyword evidence="2" id="KW-0813">Transport</keyword>
<dbReference type="EMBL" id="HE965806">
    <property type="protein sequence ID" value="CCJ54281.1"/>
    <property type="molecule type" value="Genomic_DNA"/>
</dbReference>
<feature type="domain" description="Thiolase N-terminal" evidence="7">
    <location>
        <begin position="6"/>
        <end position="231"/>
    </location>
</feature>
<dbReference type="EC" id="2.3.1.176" evidence="1"/>
<dbReference type="Pfam" id="PF00108">
    <property type="entry name" value="Thiolase_N"/>
    <property type="match status" value="1"/>
</dbReference>
<evidence type="ECO:0000256" key="2">
    <source>
        <dbReference type="ARBA" id="ARBA00022448"/>
    </source>
</evidence>
<evidence type="ECO:0000256" key="3">
    <source>
        <dbReference type="ARBA" id="ARBA00022679"/>
    </source>
</evidence>
<proteinExistence type="predicted"/>
<dbReference type="Pfam" id="PF22691">
    <property type="entry name" value="Thiolase_C_1"/>
    <property type="match status" value="1"/>
</dbReference>